<gene>
    <name evidence="11" type="ORF">DQQ10_09130</name>
</gene>
<dbReference type="EMBL" id="QMFY01000003">
    <property type="protein sequence ID" value="RAW01798.1"/>
    <property type="molecule type" value="Genomic_DNA"/>
</dbReference>
<dbReference type="CDD" id="cd00130">
    <property type="entry name" value="PAS"/>
    <property type="match status" value="1"/>
</dbReference>
<dbReference type="CDD" id="cd00082">
    <property type="entry name" value="HisKA"/>
    <property type="match status" value="1"/>
</dbReference>
<evidence type="ECO:0000256" key="5">
    <source>
        <dbReference type="ARBA" id="ARBA00022777"/>
    </source>
</evidence>
<dbReference type="Pfam" id="PF02518">
    <property type="entry name" value="HATPase_c"/>
    <property type="match status" value="1"/>
</dbReference>
<dbReference type="Pfam" id="PF13426">
    <property type="entry name" value="PAS_9"/>
    <property type="match status" value="1"/>
</dbReference>
<dbReference type="SMART" id="SM00086">
    <property type="entry name" value="PAC"/>
    <property type="match status" value="1"/>
</dbReference>
<comment type="caution">
    <text evidence="11">The sequence shown here is derived from an EMBL/GenBank/DDBJ whole genome shotgun (WGS) entry which is preliminary data.</text>
</comment>
<dbReference type="InterPro" id="IPR005467">
    <property type="entry name" value="His_kinase_dom"/>
</dbReference>
<dbReference type="GO" id="GO:0000155">
    <property type="term" value="F:phosphorelay sensor kinase activity"/>
    <property type="evidence" value="ECO:0007669"/>
    <property type="project" value="InterPro"/>
</dbReference>
<dbReference type="InterPro" id="IPR000700">
    <property type="entry name" value="PAS-assoc_C"/>
</dbReference>
<dbReference type="SMART" id="SM00387">
    <property type="entry name" value="HATPase_c"/>
    <property type="match status" value="1"/>
</dbReference>
<dbReference type="InterPro" id="IPR000014">
    <property type="entry name" value="PAS"/>
</dbReference>
<dbReference type="InterPro" id="IPR001610">
    <property type="entry name" value="PAC"/>
</dbReference>
<dbReference type="NCBIfam" id="TIGR00229">
    <property type="entry name" value="sensory_box"/>
    <property type="match status" value="1"/>
</dbReference>
<evidence type="ECO:0000256" key="3">
    <source>
        <dbReference type="ARBA" id="ARBA00022553"/>
    </source>
</evidence>
<evidence type="ECO:0000256" key="2">
    <source>
        <dbReference type="ARBA" id="ARBA00012438"/>
    </source>
</evidence>
<dbReference type="SMART" id="SM00091">
    <property type="entry name" value="PAS"/>
    <property type="match status" value="1"/>
</dbReference>
<keyword evidence="4" id="KW-0808">Transferase</keyword>
<evidence type="ECO:0000256" key="6">
    <source>
        <dbReference type="ARBA" id="ARBA00023012"/>
    </source>
</evidence>
<accession>A0A364Y6S1</accession>
<feature type="transmembrane region" description="Helical" evidence="7">
    <location>
        <begin position="161"/>
        <end position="179"/>
    </location>
</feature>
<proteinExistence type="predicted"/>
<comment type="catalytic activity">
    <reaction evidence="1">
        <text>ATP + protein L-histidine = ADP + protein N-phospho-L-histidine.</text>
        <dbReference type="EC" id="2.7.13.3"/>
    </reaction>
</comment>
<dbReference type="InterPro" id="IPR036097">
    <property type="entry name" value="HisK_dim/P_sf"/>
</dbReference>
<feature type="domain" description="Histidine kinase" evidence="8">
    <location>
        <begin position="392"/>
        <end position="610"/>
    </location>
</feature>
<dbReference type="CDD" id="cd00075">
    <property type="entry name" value="HATPase"/>
    <property type="match status" value="1"/>
</dbReference>
<evidence type="ECO:0000259" key="10">
    <source>
        <dbReference type="PROSITE" id="PS50113"/>
    </source>
</evidence>
<dbReference type="SUPFAM" id="SSF55874">
    <property type="entry name" value="ATPase domain of HSP90 chaperone/DNA topoisomerase II/histidine kinase"/>
    <property type="match status" value="1"/>
</dbReference>
<dbReference type="PROSITE" id="PS50109">
    <property type="entry name" value="HIS_KIN"/>
    <property type="match status" value="1"/>
</dbReference>
<dbReference type="PANTHER" id="PTHR43711:SF1">
    <property type="entry name" value="HISTIDINE KINASE 1"/>
    <property type="match status" value="1"/>
</dbReference>
<dbReference type="Pfam" id="PF00512">
    <property type="entry name" value="HisKA"/>
    <property type="match status" value="1"/>
</dbReference>
<evidence type="ECO:0000256" key="7">
    <source>
        <dbReference type="SAM" id="Phobius"/>
    </source>
</evidence>
<dbReference type="EC" id="2.7.13.3" evidence="2"/>
<dbReference type="Gene3D" id="1.10.287.130">
    <property type="match status" value="1"/>
</dbReference>
<dbReference type="Gene3D" id="3.30.565.10">
    <property type="entry name" value="Histidine kinase-like ATPase, C-terminal domain"/>
    <property type="match status" value="1"/>
</dbReference>
<evidence type="ECO:0000259" key="9">
    <source>
        <dbReference type="PROSITE" id="PS50112"/>
    </source>
</evidence>
<evidence type="ECO:0000313" key="12">
    <source>
        <dbReference type="Proteomes" id="UP000251889"/>
    </source>
</evidence>
<keyword evidence="7" id="KW-0812">Transmembrane</keyword>
<keyword evidence="6" id="KW-0902">Two-component regulatory system</keyword>
<dbReference type="PRINTS" id="PR00344">
    <property type="entry name" value="BCTRLSENSOR"/>
</dbReference>
<dbReference type="InterPro" id="IPR004358">
    <property type="entry name" value="Sig_transdc_His_kin-like_C"/>
</dbReference>
<organism evidence="11 12">
    <name type="scientific">Pseudochryseolinea flava</name>
    <dbReference type="NCBI Taxonomy" id="2059302"/>
    <lineage>
        <taxon>Bacteria</taxon>
        <taxon>Pseudomonadati</taxon>
        <taxon>Bacteroidota</taxon>
        <taxon>Cytophagia</taxon>
        <taxon>Cytophagales</taxon>
        <taxon>Fulvivirgaceae</taxon>
        <taxon>Pseudochryseolinea</taxon>
    </lineage>
</organism>
<sequence length="620" mass="70425">MALSRILRVKKVRATLVLHTQHIIEQSASLLNFVKDTETAYRTLLVSNDAVSRSLLDTAGWVAAQKLHQLQKLLIDSSQIDMLANKISPLIERKVEDLKHSEKISASIFGADKLEGLLQKTAQLDTIQRYLKLFNEREQQLLNTRLDKLQYTLDVQRKIRYVSLLLIALTSLIALISLIRKQKQNDALIEELNAPNNTLEHKVYERTQELEKKSTLAEKLNRDLHDNFHTLELFYKAIQIKKVKAEDTVREIEFLYDNATCGYHSLAQDGTIIRMNKTELAWLGYSLDEVVNVKKLSDIIIEEEVESFTQNFKRFLDQGSIKNMKHHFKRKDGSVFPIILNATAIFNTKGEYVMSRATVIDITEQEESAEKLLDANKKLILLNEEKNNFLGMAAHDLKSPLNGILGLINLIKGSSERLSTQQQEYIRYIEGACTSMKTMVTNLLDINRIEQGLNTVEPTRFALATVLDTQMRIAKEHADKKGIRISLENNNNEITLTTDVNAFMRIVDNLLSNALKFSPPNKNVWIKVSAFDNHVQIDFTDQGPGIRPDEMNLLFGKFKKLSNKPTGGESSTGLGLSIVRELVLLLKGKIYVHSEVDKGSTFTIELPYSIISQEVAYAKN</sequence>
<protein>
    <recommendedName>
        <fullName evidence="2">histidine kinase</fullName>
        <ecNumber evidence="2">2.7.13.3</ecNumber>
    </recommendedName>
</protein>
<dbReference type="SUPFAM" id="SSF47384">
    <property type="entry name" value="Homodimeric domain of signal transducing histidine kinase"/>
    <property type="match status" value="1"/>
</dbReference>
<feature type="domain" description="PAS" evidence="9">
    <location>
        <begin position="248"/>
        <end position="319"/>
    </location>
</feature>
<dbReference type="InterPro" id="IPR003661">
    <property type="entry name" value="HisK_dim/P_dom"/>
</dbReference>
<name>A0A364Y6S1_9BACT</name>
<evidence type="ECO:0000313" key="11">
    <source>
        <dbReference type="EMBL" id="RAW01798.1"/>
    </source>
</evidence>
<dbReference type="InterPro" id="IPR036890">
    <property type="entry name" value="HATPase_C_sf"/>
</dbReference>
<dbReference type="InterPro" id="IPR003594">
    <property type="entry name" value="HATPase_dom"/>
</dbReference>
<keyword evidence="7" id="KW-0472">Membrane</keyword>
<dbReference type="PROSITE" id="PS50113">
    <property type="entry name" value="PAC"/>
    <property type="match status" value="1"/>
</dbReference>
<dbReference type="Gene3D" id="3.30.450.20">
    <property type="entry name" value="PAS domain"/>
    <property type="match status" value="1"/>
</dbReference>
<keyword evidence="7" id="KW-1133">Transmembrane helix</keyword>
<dbReference type="AlphaFoldDB" id="A0A364Y6S1"/>
<evidence type="ECO:0000259" key="8">
    <source>
        <dbReference type="PROSITE" id="PS50109"/>
    </source>
</evidence>
<keyword evidence="3" id="KW-0597">Phosphoprotein</keyword>
<dbReference type="Proteomes" id="UP000251889">
    <property type="component" value="Unassembled WGS sequence"/>
</dbReference>
<keyword evidence="12" id="KW-1185">Reference proteome</keyword>
<keyword evidence="5" id="KW-0418">Kinase</keyword>
<evidence type="ECO:0000256" key="4">
    <source>
        <dbReference type="ARBA" id="ARBA00022679"/>
    </source>
</evidence>
<evidence type="ECO:0000256" key="1">
    <source>
        <dbReference type="ARBA" id="ARBA00000085"/>
    </source>
</evidence>
<dbReference type="PANTHER" id="PTHR43711">
    <property type="entry name" value="TWO-COMPONENT HISTIDINE KINASE"/>
    <property type="match status" value="1"/>
</dbReference>
<dbReference type="SMART" id="SM00388">
    <property type="entry name" value="HisKA"/>
    <property type="match status" value="1"/>
</dbReference>
<dbReference type="InterPro" id="IPR035965">
    <property type="entry name" value="PAS-like_dom_sf"/>
</dbReference>
<feature type="domain" description="PAC" evidence="10">
    <location>
        <begin position="322"/>
        <end position="374"/>
    </location>
</feature>
<reference evidence="11 12" key="1">
    <citation type="submission" date="2018-06" db="EMBL/GenBank/DDBJ databases">
        <title>Chryseolinea flavus sp. nov., a member of the phylum Bacteroidetes isolated from soil.</title>
        <authorList>
            <person name="Li Y."/>
            <person name="Wang J."/>
        </authorList>
    </citation>
    <scope>NUCLEOTIDE SEQUENCE [LARGE SCALE GENOMIC DNA]</scope>
    <source>
        <strain evidence="11 12">SDU1-6</strain>
    </source>
</reference>
<dbReference type="SUPFAM" id="SSF55785">
    <property type="entry name" value="PYP-like sensor domain (PAS domain)"/>
    <property type="match status" value="1"/>
</dbReference>
<dbReference type="PROSITE" id="PS50112">
    <property type="entry name" value="PAS"/>
    <property type="match status" value="1"/>
</dbReference>
<dbReference type="InterPro" id="IPR050736">
    <property type="entry name" value="Sensor_HK_Regulatory"/>
</dbReference>